<evidence type="ECO:0008006" key="3">
    <source>
        <dbReference type="Google" id="ProtNLM"/>
    </source>
</evidence>
<sequence length="540" mass="59318">MAARKMDGGSGGGTRNMDRLEIQLRPGQYTHTAMLAEGAIADAKLPVYDRGGILVHPVEMDMKDEHNNTIKSVALQPITVPLMRQFMETAARFVVYNATTKKTCPRDPPAETAKLILARRGFWSFPRIVGVMTAQSIDRNGNIIDQEGVHRPSQMLFHGLPKLPPMPEHPTREDALASLEILKDLLTEFPFSDPEGKQGVSLSVALAALISPLCRAANPRDPLFAIHAPVAGTGKSYFCRLVSAILTGRACPVVAYAADEDEFRKRLDAALILGSPIISLDNCNGKLSSWTLCQALTEDVIQIRPLGTSNTIDIQSRTTWLANGNGITVTEDLTRRTVLIRLDSNEERPELREFAQHPFERIVADRGRYVAAALTIVRAYILAGRPGRLPPLASYEAWSANVRSALVWLDCADPCDSMNEIIGNDPEKQLLRALFEVWPVRNVDYTTAELIDIAMGKVDCGDKNAASELRQVIENIAPGKDGIDARKLGKFLGTHAYKVLTHPATINGEAGVGKLKLLKGKLIRGNQRWILSDRDQAQVD</sequence>
<proteinExistence type="predicted"/>
<evidence type="ECO:0000313" key="2">
    <source>
        <dbReference type="Proteomes" id="UP000507954"/>
    </source>
</evidence>
<protein>
    <recommendedName>
        <fullName evidence="3">DUF927 domain-containing protein</fullName>
    </recommendedName>
</protein>
<dbReference type="Proteomes" id="UP000507954">
    <property type="component" value="Unassembled WGS sequence"/>
</dbReference>
<gene>
    <name evidence="1" type="ORF">EMEDMD4_160046</name>
</gene>
<dbReference type="EMBL" id="CABFNB010000068">
    <property type="protein sequence ID" value="VTZ60465.1"/>
    <property type="molecule type" value="Genomic_DNA"/>
</dbReference>
<dbReference type="AlphaFoldDB" id="A0A508WTC1"/>
<dbReference type="RefSeq" id="WP_180161704.1">
    <property type="nucleotide sequence ID" value="NZ_CABFNB010000068.1"/>
</dbReference>
<organism evidence="1 2">
    <name type="scientific">Sinorhizobium medicae</name>
    <dbReference type="NCBI Taxonomy" id="110321"/>
    <lineage>
        <taxon>Bacteria</taxon>
        <taxon>Pseudomonadati</taxon>
        <taxon>Pseudomonadota</taxon>
        <taxon>Alphaproteobacteria</taxon>
        <taxon>Hyphomicrobiales</taxon>
        <taxon>Rhizobiaceae</taxon>
        <taxon>Sinorhizobium/Ensifer group</taxon>
        <taxon>Sinorhizobium</taxon>
    </lineage>
</organism>
<evidence type="ECO:0000313" key="1">
    <source>
        <dbReference type="EMBL" id="VTZ60465.1"/>
    </source>
</evidence>
<name>A0A508WTC1_9HYPH</name>
<accession>A0A508WTC1</accession>
<reference evidence="1 2" key="1">
    <citation type="submission" date="2019-06" db="EMBL/GenBank/DDBJ databases">
        <authorList>
            <person name="Le Quere A."/>
            <person name="Colella S."/>
        </authorList>
    </citation>
    <scope>NUCLEOTIDE SEQUENCE [LARGE SCALE GENOMIC DNA]</scope>
    <source>
        <strain evidence="1">EmedicaeMD41</strain>
    </source>
</reference>